<dbReference type="EMBL" id="SRID01000012">
    <property type="protein sequence ID" value="TGB17944.1"/>
    <property type="molecule type" value="Genomic_DNA"/>
</dbReference>
<gene>
    <name evidence="3" type="ORF">E4099_02795</name>
</gene>
<dbReference type="OrthoDB" id="4171713at2"/>
<keyword evidence="3" id="KW-0067">ATP-binding</keyword>
<dbReference type="PANTHER" id="PTHR35526">
    <property type="entry name" value="ANTI-SIGMA-F FACTOR RSBW-RELATED"/>
    <property type="match status" value="1"/>
</dbReference>
<accession>A0A4Z0HCW4</accession>
<keyword evidence="1" id="KW-0723">Serine/threonine-protein kinase</keyword>
<sequence length="156" mass="16553">MLPTTPSTDFEIADANRLVSLVFPPEPVWVRAARETVRALLLAVRRGDLTDMALLLTSEAVTNAVNACLAKGCSTPVTLFAEWAGNPAPYCLRVLVHDEAPGRPVCRATVSPQEESGRGMALIATGADAWGVCEHGPGPGKDTWFELGGQRSPGGW</sequence>
<proteinExistence type="predicted"/>
<evidence type="ECO:0000259" key="2">
    <source>
        <dbReference type="Pfam" id="PF13581"/>
    </source>
</evidence>
<comment type="caution">
    <text evidence="3">The sequence shown here is derived from an EMBL/GenBank/DDBJ whole genome shotgun (WGS) entry which is preliminary data.</text>
</comment>
<dbReference type="InterPro" id="IPR050267">
    <property type="entry name" value="Anti-sigma-factor_SerPK"/>
</dbReference>
<protein>
    <submittedName>
        <fullName evidence="3">ATP-binding protein</fullName>
    </submittedName>
</protein>
<dbReference type="Proteomes" id="UP000297948">
    <property type="component" value="Unassembled WGS sequence"/>
</dbReference>
<dbReference type="InterPro" id="IPR003594">
    <property type="entry name" value="HATPase_dom"/>
</dbReference>
<dbReference type="InterPro" id="IPR036890">
    <property type="entry name" value="HATPase_C_sf"/>
</dbReference>
<dbReference type="RefSeq" id="WP_135337284.1">
    <property type="nucleotide sequence ID" value="NZ_JBHLTX010000026.1"/>
</dbReference>
<keyword evidence="3" id="KW-0547">Nucleotide-binding</keyword>
<dbReference type="GO" id="GO:0004674">
    <property type="term" value="F:protein serine/threonine kinase activity"/>
    <property type="evidence" value="ECO:0007669"/>
    <property type="project" value="UniProtKB-KW"/>
</dbReference>
<dbReference type="Gene3D" id="3.30.565.10">
    <property type="entry name" value="Histidine kinase-like ATPase, C-terminal domain"/>
    <property type="match status" value="1"/>
</dbReference>
<keyword evidence="1" id="KW-0418">Kinase</keyword>
<reference evidence="3 4" key="1">
    <citation type="submission" date="2019-03" db="EMBL/GenBank/DDBJ databases">
        <authorList>
            <person name="Gonzalez-Pimentel J.L."/>
        </authorList>
    </citation>
    <scope>NUCLEOTIDE SEQUENCE [LARGE SCALE GENOMIC DNA]</scope>
    <source>
        <strain evidence="3 4">JCM 31289</strain>
    </source>
</reference>
<feature type="domain" description="Histidine kinase/HSP90-like ATPase" evidence="2">
    <location>
        <begin position="23"/>
        <end position="130"/>
    </location>
</feature>
<evidence type="ECO:0000313" key="3">
    <source>
        <dbReference type="EMBL" id="TGB17944.1"/>
    </source>
</evidence>
<organism evidence="3 4">
    <name type="scientific">Streptomyces palmae</name>
    <dbReference type="NCBI Taxonomy" id="1701085"/>
    <lineage>
        <taxon>Bacteria</taxon>
        <taxon>Bacillati</taxon>
        <taxon>Actinomycetota</taxon>
        <taxon>Actinomycetes</taxon>
        <taxon>Kitasatosporales</taxon>
        <taxon>Streptomycetaceae</taxon>
        <taxon>Streptomyces</taxon>
    </lineage>
</organism>
<name>A0A4Z0HCW4_9ACTN</name>
<dbReference type="Pfam" id="PF13581">
    <property type="entry name" value="HATPase_c_2"/>
    <property type="match status" value="1"/>
</dbReference>
<keyword evidence="4" id="KW-1185">Reference proteome</keyword>
<dbReference type="PANTHER" id="PTHR35526:SF3">
    <property type="entry name" value="ANTI-SIGMA-F FACTOR RSBW"/>
    <property type="match status" value="1"/>
</dbReference>
<evidence type="ECO:0000256" key="1">
    <source>
        <dbReference type="ARBA" id="ARBA00022527"/>
    </source>
</evidence>
<dbReference type="CDD" id="cd16936">
    <property type="entry name" value="HATPase_RsbW-like"/>
    <property type="match status" value="1"/>
</dbReference>
<dbReference type="GO" id="GO:0005524">
    <property type="term" value="F:ATP binding"/>
    <property type="evidence" value="ECO:0007669"/>
    <property type="project" value="UniProtKB-KW"/>
</dbReference>
<dbReference type="AlphaFoldDB" id="A0A4Z0HCW4"/>
<keyword evidence="1" id="KW-0808">Transferase</keyword>
<evidence type="ECO:0000313" key="4">
    <source>
        <dbReference type="Proteomes" id="UP000297948"/>
    </source>
</evidence>